<dbReference type="Proteomes" id="UP000054564">
    <property type="component" value="Unassembled WGS sequence"/>
</dbReference>
<evidence type="ECO:0000313" key="3">
    <source>
        <dbReference type="Proteomes" id="UP000054564"/>
    </source>
</evidence>
<accession>A0A0L0VGU0</accession>
<dbReference type="PANTHER" id="PTHR46564">
    <property type="entry name" value="TRANSPOSASE"/>
    <property type="match status" value="1"/>
</dbReference>
<organism evidence="2 3">
    <name type="scientific">Puccinia striiformis f. sp. tritici PST-78</name>
    <dbReference type="NCBI Taxonomy" id="1165861"/>
    <lineage>
        <taxon>Eukaryota</taxon>
        <taxon>Fungi</taxon>
        <taxon>Dikarya</taxon>
        <taxon>Basidiomycota</taxon>
        <taxon>Pucciniomycotina</taxon>
        <taxon>Pucciniomycetes</taxon>
        <taxon>Pucciniales</taxon>
        <taxon>Pucciniaceae</taxon>
        <taxon>Puccinia</taxon>
    </lineage>
</organism>
<dbReference type="Gene3D" id="3.30.420.10">
    <property type="entry name" value="Ribonuclease H-like superfamily/Ribonuclease H"/>
    <property type="match status" value="1"/>
</dbReference>
<reference evidence="3" key="1">
    <citation type="submission" date="2014-03" db="EMBL/GenBank/DDBJ databases">
        <title>The Genome Sequence of Puccinia striiformis f. sp. tritici PST-78.</title>
        <authorList>
            <consortium name="The Broad Institute Genome Sequencing Platform"/>
            <person name="Cuomo C."/>
            <person name="Hulbert S."/>
            <person name="Chen X."/>
            <person name="Walker B."/>
            <person name="Young S.K."/>
            <person name="Zeng Q."/>
            <person name="Gargeya S."/>
            <person name="Fitzgerald M."/>
            <person name="Haas B."/>
            <person name="Abouelleil A."/>
            <person name="Alvarado L."/>
            <person name="Arachchi H.M."/>
            <person name="Berlin A.M."/>
            <person name="Chapman S.B."/>
            <person name="Goldberg J."/>
            <person name="Griggs A."/>
            <person name="Gujja S."/>
            <person name="Hansen M."/>
            <person name="Howarth C."/>
            <person name="Imamovic A."/>
            <person name="Larimer J."/>
            <person name="McCowan C."/>
            <person name="Montmayeur A."/>
            <person name="Murphy C."/>
            <person name="Neiman D."/>
            <person name="Pearson M."/>
            <person name="Priest M."/>
            <person name="Roberts A."/>
            <person name="Saif S."/>
            <person name="Shea T."/>
            <person name="Sisk P."/>
            <person name="Sykes S."/>
            <person name="Wortman J."/>
            <person name="Nusbaum C."/>
            <person name="Birren B."/>
        </authorList>
    </citation>
    <scope>NUCLEOTIDE SEQUENCE [LARGE SCALE GENOMIC DNA]</scope>
    <source>
        <strain evidence="3">race PST-78</strain>
    </source>
</reference>
<evidence type="ECO:0008006" key="4">
    <source>
        <dbReference type="Google" id="ProtNLM"/>
    </source>
</evidence>
<dbReference type="EMBL" id="AJIL01000056">
    <property type="protein sequence ID" value="KNE98485.1"/>
    <property type="molecule type" value="Genomic_DNA"/>
</dbReference>
<feature type="compositionally biased region" description="Low complexity" evidence="1">
    <location>
        <begin position="206"/>
        <end position="226"/>
    </location>
</feature>
<proteinExistence type="predicted"/>
<dbReference type="PANTHER" id="PTHR46564:SF1">
    <property type="entry name" value="TRANSPOSASE"/>
    <property type="match status" value="1"/>
</dbReference>
<dbReference type="AlphaFoldDB" id="A0A0L0VGU0"/>
<keyword evidence="3" id="KW-1185">Reference proteome</keyword>
<dbReference type="InterPro" id="IPR036397">
    <property type="entry name" value="RNaseH_sf"/>
</dbReference>
<name>A0A0L0VGU0_9BASI</name>
<evidence type="ECO:0000256" key="1">
    <source>
        <dbReference type="SAM" id="MobiDB-lite"/>
    </source>
</evidence>
<dbReference type="GO" id="GO:0003676">
    <property type="term" value="F:nucleic acid binding"/>
    <property type="evidence" value="ECO:0007669"/>
    <property type="project" value="InterPro"/>
</dbReference>
<protein>
    <recommendedName>
        <fullName evidence="4">Tc1-like transposase DDE domain-containing protein</fullName>
    </recommendedName>
</protein>
<evidence type="ECO:0000313" key="2">
    <source>
        <dbReference type="EMBL" id="KNE98485.1"/>
    </source>
</evidence>
<comment type="caution">
    <text evidence="2">The sequence shown here is derived from an EMBL/GenBank/DDBJ whole genome shotgun (WGS) entry which is preliminary data.</text>
</comment>
<feature type="region of interest" description="Disordered" evidence="1">
    <location>
        <begin position="183"/>
        <end position="226"/>
    </location>
</feature>
<gene>
    <name evidence="2" type="ORF">PSTG_08225</name>
</gene>
<sequence>MVFVPYTAPIKVVVVQMSSEGHTLPHICNTLGYLVHKLSFLPSRSCLSSGTPVIVPYTHPRASGIAHEQRGRAKKLSSEDSTFMITLLRKEPGLFLDKIREKVYDGTGVLLSISAVHNNFVNQLCITLKKAETLNIKKCLVKKLRYVDDMKYYPAEFLVFRGDFRNLSYLPTMPTFRASTYPQALHSQHTRGSDGALKSHLSQEGSLSSTQSPPSSTHPQLSSSTPAIGMNGVLALTVRDNMFNTKKFPHFLKWDLLPRMNPYPGPNSVLVCDNATVHKGRCVHALCDKSRLRRAQELSYSLDAHWSIRTTFVDVITQEFCYDIYRHCGYHITSSVYLVWLFHSYTTV</sequence>
<dbReference type="STRING" id="1165861.A0A0L0VGU0"/>